<accession>A0A423X2J9</accession>
<evidence type="ECO:0000256" key="2">
    <source>
        <dbReference type="ARBA" id="ARBA00022692"/>
    </source>
</evidence>
<evidence type="ECO:0000256" key="1">
    <source>
        <dbReference type="ARBA" id="ARBA00004141"/>
    </source>
</evidence>
<feature type="transmembrane region" description="Helical" evidence="6">
    <location>
        <begin position="120"/>
        <end position="141"/>
    </location>
</feature>
<dbReference type="GO" id="GO:0022857">
    <property type="term" value="F:transmembrane transporter activity"/>
    <property type="evidence" value="ECO:0007669"/>
    <property type="project" value="TreeGrafter"/>
</dbReference>
<keyword evidence="4 6" id="KW-0472">Membrane</keyword>
<comment type="subcellular location">
    <subcellularLocation>
        <location evidence="1">Membrane</location>
        <topology evidence="1">Multi-pass membrane protein</topology>
    </subcellularLocation>
</comment>
<dbReference type="EMBL" id="LKEA01000003">
    <property type="protein sequence ID" value="ROW10123.1"/>
    <property type="molecule type" value="Genomic_DNA"/>
</dbReference>
<evidence type="ECO:0000256" key="4">
    <source>
        <dbReference type="ARBA" id="ARBA00023136"/>
    </source>
</evidence>
<evidence type="ECO:0000313" key="8">
    <source>
        <dbReference type="Proteomes" id="UP000283895"/>
    </source>
</evidence>
<feature type="compositionally biased region" description="Polar residues" evidence="5">
    <location>
        <begin position="23"/>
        <end position="33"/>
    </location>
</feature>
<organism evidence="7 8">
    <name type="scientific">Cytospora schulzeri</name>
    <dbReference type="NCBI Taxonomy" id="448051"/>
    <lineage>
        <taxon>Eukaryota</taxon>
        <taxon>Fungi</taxon>
        <taxon>Dikarya</taxon>
        <taxon>Ascomycota</taxon>
        <taxon>Pezizomycotina</taxon>
        <taxon>Sordariomycetes</taxon>
        <taxon>Sordariomycetidae</taxon>
        <taxon>Diaporthales</taxon>
        <taxon>Cytosporaceae</taxon>
        <taxon>Cytospora</taxon>
    </lineage>
</organism>
<feature type="region of interest" description="Disordered" evidence="5">
    <location>
        <begin position="1"/>
        <end position="40"/>
    </location>
</feature>
<dbReference type="SUPFAM" id="SSF103473">
    <property type="entry name" value="MFS general substrate transporter"/>
    <property type="match status" value="2"/>
</dbReference>
<feature type="transmembrane region" description="Helical" evidence="6">
    <location>
        <begin position="153"/>
        <end position="174"/>
    </location>
</feature>
<evidence type="ECO:0000256" key="3">
    <source>
        <dbReference type="ARBA" id="ARBA00022989"/>
    </source>
</evidence>
<evidence type="ECO:0000256" key="5">
    <source>
        <dbReference type="SAM" id="MobiDB-lite"/>
    </source>
</evidence>
<proteinExistence type="predicted"/>
<comment type="caution">
    <text evidence="7">The sequence shown here is derived from an EMBL/GenBank/DDBJ whole genome shotgun (WGS) entry which is preliminary data.</text>
</comment>
<evidence type="ECO:0000256" key="6">
    <source>
        <dbReference type="SAM" id="Phobius"/>
    </source>
</evidence>
<keyword evidence="3 6" id="KW-1133">Transmembrane helix</keyword>
<dbReference type="AlphaFoldDB" id="A0A423X2J9"/>
<protein>
    <recommendedName>
        <fullName evidence="9">Major facilitator superfamily (MFS) profile domain-containing protein</fullName>
    </recommendedName>
</protein>
<gene>
    <name evidence="7" type="ORF">VMCG_02092</name>
</gene>
<dbReference type="PANTHER" id="PTHR23501:SF198">
    <property type="entry name" value="AZOLE RESISTANCE PROTEIN 1-RELATED"/>
    <property type="match status" value="1"/>
</dbReference>
<sequence length="297" mass="31129">MSAEKQLAATAGAENDLGCGSDNGASEPSSTFETGEPRKQEQESNVRLVLLFAAMAIAVFCGGLDANLVAPAIPSFTDTLGSADDAGWYATAYLAIWIPAVVCLTLVLQFGGARYAWTSGVLIALYIVTVVLLVWFVVIQIRHRGVDTVPSFLSYVVFQIAASMSMSMSWLGYYTPFMLSGSALGVAGTALLSTLAVSTGSPKWIGFQVLASTGFGMGFNGPNVAAQTVFQDPRDTPTVLTIITTCQDLGGSLGTSIGEAILGDQVRRKLQRVLPGLTTKQISDEGITGLQDLVAPA</sequence>
<name>A0A423X2J9_9PEZI</name>
<evidence type="ECO:0000313" key="7">
    <source>
        <dbReference type="EMBL" id="ROW10123.1"/>
    </source>
</evidence>
<dbReference type="GO" id="GO:0005886">
    <property type="term" value="C:plasma membrane"/>
    <property type="evidence" value="ECO:0007669"/>
    <property type="project" value="TreeGrafter"/>
</dbReference>
<reference evidence="7 8" key="1">
    <citation type="submission" date="2015-09" db="EMBL/GenBank/DDBJ databases">
        <title>Host preference determinants of Valsa canker pathogens revealed by comparative genomics.</title>
        <authorList>
            <person name="Yin Z."/>
            <person name="Huang L."/>
        </authorList>
    </citation>
    <scope>NUCLEOTIDE SEQUENCE [LARGE SCALE GENOMIC DNA]</scope>
    <source>
        <strain evidence="7 8">03-1</strain>
    </source>
</reference>
<feature type="transmembrane region" description="Helical" evidence="6">
    <location>
        <begin position="86"/>
        <end position="108"/>
    </location>
</feature>
<evidence type="ECO:0008006" key="9">
    <source>
        <dbReference type="Google" id="ProtNLM"/>
    </source>
</evidence>
<dbReference type="PANTHER" id="PTHR23501">
    <property type="entry name" value="MAJOR FACILITATOR SUPERFAMILY"/>
    <property type="match status" value="1"/>
</dbReference>
<keyword evidence="2 6" id="KW-0812">Transmembrane</keyword>
<dbReference type="Proteomes" id="UP000283895">
    <property type="component" value="Unassembled WGS sequence"/>
</dbReference>
<dbReference type="OrthoDB" id="5234029at2759"/>
<dbReference type="InterPro" id="IPR036259">
    <property type="entry name" value="MFS_trans_sf"/>
</dbReference>
<feature type="transmembrane region" description="Helical" evidence="6">
    <location>
        <begin position="48"/>
        <end position="66"/>
    </location>
</feature>
<keyword evidence="8" id="KW-1185">Reference proteome</keyword>